<dbReference type="Proteomes" id="UP001642540">
    <property type="component" value="Unassembled WGS sequence"/>
</dbReference>
<comment type="caution">
    <text evidence="1">The sequence shown here is derived from an EMBL/GenBank/DDBJ whole genome shotgun (WGS) entry which is preliminary data.</text>
</comment>
<sequence length="137" mass="15865">MAAERTRVAKRRRDAYAEINRRLDAYPIDNEWTRDEESSTNSVLAFFQIPNQRHDWRVASKEDIVGYLPTRSKIDQRSFCGSKFKNKKKNLIQVQNSKKSSVQSDKSCDCILRFEAASRNEEIQHGEPKNLEVGLAC</sequence>
<keyword evidence="2" id="KW-1185">Reference proteome</keyword>
<proteinExistence type="predicted"/>
<evidence type="ECO:0000313" key="2">
    <source>
        <dbReference type="Proteomes" id="UP001642540"/>
    </source>
</evidence>
<organism evidence="1 2">
    <name type="scientific">Orchesella dallaii</name>
    <dbReference type="NCBI Taxonomy" id="48710"/>
    <lineage>
        <taxon>Eukaryota</taxon>
        <taxon>Metazoa</taxon>
        <taxon>Ecdysozoa</taxon>
        <taxon>Arthropoda</taxon>
        <taxon>Hexapoda</taxon>
        <taxon>Collembola</taxon>
        <taxon>Entomobryomorpha</taxon>
        <taxon>Entomobryoidea</taxon>
        <taxon>Orchesellidae</taxon>
        <taxon>Orchesellinae</taxon>
        <taxon>Orchesella</taxon>
    </lineage>
</organism>
<evidence type="ECO:0000313" key="1">
    <source>
        <dbReference type="EMBL" id="CAL8071494.1"/>
    </source>
</evidence>
<name>A0ABP1PRR5_9HEXA</name>
<accession>A0ABP1PRR5</accession>
<gene>
    <name evidence="1" type="ORF">ODALV1_LOCUS1743</name>
</gene>
<reference evidence="1 2" key="1">
    <citation type="submission" date="2024-08" db="EMBL/GenBank/DDBJ databases">
        <authorList>
            <person name="Cucini C."/>
            <person name="Frati F."/>
        </authorList>
    </citation>
    <scope>NUCLEOTIDE SEQUENCE [LARGE SCALE GENOMIC DNA]</scope>
</reference>
<protein>
    <submittedName>
        <fullName evidence="1">Uncharacterized protein</fullName>
    </submittedName>
</protein>
<dbReference type="EMBL" id="CAXLJM020000006">
    <property type="protein sequence ID" value="CAL8071494.1"/>
    <property type="molecule type" value="Genomic_DNA"/>
</dbReference>